<evidence type="ECO:0000256" key="1">
    <source>
        <dbReference type="SAM" id="MobiDB-lite"/>
    </source>
</evidence>
<protein>
    <submittedName>
        <fullName evidence="3">Uncharacterized protein</fullName>
    </submittedName>
</protein>
<dbReference type="OrthoDB" id="767471at2"/>
<proteinExistence type="predicted"/>
<dbReference type="STRING" id="1477437.SAMN05444682_101621"/>
<gene>
    <name evidence="3" type="ORF">SAMN05444682_101621</name>
</gene>
<sequence length="106" mass="11782">MNWTQFLLGVTAIYGIYYALNVLYDLFIHRRAPRAADGGNELTFDEDSPPERVIPEPSKRENEPTAKEGKAVISSGPLQSTGGINLKQLVSLIQNDVVEYTKAIPY</sequence>
<keyword evidence="2" id="KW-0472">Membrane</keyword>
<organism evidence="3 4">
    <name type="scientific">Parapedobacter indicus</name>
    <dbReference type="NCBI Taxonomy" id="1477437"/>
    <lineage>
        <taxon>Bacteria</taxon>
        <taxon>Pseudomonadati</taxon>
        <taxon>Bacteroidota</taxon>
        <taxon>Sphingobacteriia</taxon>
        <taxon>Sphingobacteriales</taxon>
        <taxon>Sphingobacteriaceae</taxon>
        <taxon>Parapedobacter</taxon>
    </lineage>
</organism>
<evidence type="ECO:0000313" key="3">
    <source>
        <dbReference type="EMBL" id="SFH89749.1"/>
    </source>
</evidence>
<dbReference type="EMBL" id="FOQO01000001">
    <property type="protein sequence ID" value="SFH89749.1"/>
    <property type="molecule type" value="Genomic_DNA"/>
</dbReference>
<keyword evidence="2" id="KW-0812">Transmembrane</keyword>
<reference evidence="3 4" key="1">
    <citation type="submission" date="2016-10" db="EMBL/GenBank/DDBJ databases">
        <authorList>
            <person name="de Groot N.N."/>
        </authorList>
    </citation>
    <scope>NUCLEOTIDE SEQUENCE [LARGE SCALE GENOMIC DNA]</scope>
    <source>
        <strain evidence="3 4">RK1</strain>
    </source>
</reference>
<evidence type="ECO:0000313" key="4">
    <source>
        <dbReference type="Proteomes" id="UP000198670"/>
    </source>
</evidence>
<accession>A0A1I3DT73</accession>
<dbReference type="Proteomes" id="UP000198670">
    <property type="component" value="Unassembled WGS sequence"/>
</dbReference>
<name>A0A1I3DT73_9SPHI</name>
<feature type="transmembrane region" description="Helical" evidence="2">
    <location>
        <begin position="6"/>
        <end position="24"/>
    </location>
</feature>
<feature type="compositionally biased region" description="Basic and acidic residues" evidence="1">
    <location>
        <begin position="49"/>
        <end position="70"/>
    </location>
</feature>
<keyword evidence="4" id="KW-1185">Reference proteome</keyword>
<dbReference type="AlphaFoldDB" id="A0A1I3DT73"/>
<keyword evidence="2" id="KW-1133">Transmembrane helix</keyword>
<feature type="region of interest" description="Disordered" evidence="1">
    <location>
        <begin position="38"/>
        <end position="74"/>
    </location>
</feature>
<dbReference type="RefSeq" id="WP_090624047.1">
    <property type="nucleotide sequence ID" value="NZ_FOQO01000001.1"/>
</dbReference>
<evidence type="ECO:0000256" key="2">
    <source>
        <dbReference type="SAM" id="Phobius"/>
    </source>
</evidence>